<accession>U5QDZ4</accession>
<keyword evidence="2" id="KW-1185">Reference proteome</keyword>
<protein>
    <submittedName>
        <fullName evidence="1">Uncharacterized protein</fullName>
    </submittedName>
</protein>
<organism evidence="1 2">
    <name type="scientific">Gloeobacter kilaueensis (strain ATCC BAA-2537 / CCAP 1431/1 / ULC 316 / JS1)</name>
    <dbReference type="NCBI Taxonomy" id="1183438"/>
    <lineage>
        <taxon>Bacteria</taxon>
        <taxon>Bacillati</taxon>
        <taxon>Cyanobacteriota</taxon>
        <taxon>Cyanophyceae</taxon>
        <taxon>Gloeobacterales</taxon>
        <taxon>Gloeobacteraceae</taxon>
        <taxon>Gloeobacter</taxon>
    </lineage>
</organism>
<sequence>MPSLYDAPYTEFSADTVLTLSKAAGGGAGGVLMQAIGGNFRARIDGQNPASASGFQITPAMGLVEFGFDSLPQGALKVIREAAGTGTLAYNYTR</sequence>
<dbReference type="HOGENOM" id="CLU_2382053_0_0_3"/>
<evidence type="ECO:0000313" key="2">
    <source>
        <dbReference type="Proteomes" id="UP000017396"/>
    </source>
</evidence>
<dbReference type="EMBL" id="CP003587">
    <property type="protein sequence ID" value="AGY57141.1"/>
    <property type="molecule type" value="Genomic_DNA"/>
</dbReference>
<gene>
    <name evidence="1" type="ORF">GKIL_0895</name>
</gene>
<dbReference type="Proteomes" id="UP000017396">
    <property type="component" value="Chromosome"/>
</dbReference>
<reference evidence="1 2" key="1">
    <citation type="journal article" date="2013" name="PLoS ONE">
        <title>Cultivation and Complete Genome Sequencing of Gloeobacter kilaueensis sp. nov., from a Lava Cave in Kilauea Caldera, Hawai'i.</title>
        <authorList>
            <person name="Saw J.H."/>
            <person name="Schatz M."/>
            <person name="Brown M.V."/>
            <person name="Kunkel D.D."/>
            <person name="Foster J.S."/>
            <person name="Shick H."/>
            <person name="Christensen S."/>
            <person name="Hou S."/>
            <person name="Wan X."/>
            <person name="Donachie S.P."/>
        </authorList>
    </citation>
    <scope>NUCLEOTIDE SEQUENCE [LARGE SCALE GENOMIC DNA]</scope>
    <source>
        <strain evidence="2">JS</strain>
    </source>
</reference>
<evidence type="ECO:0000313" key="1">
    <source>
        <dbReference type="EMBL" id="AGY57141.1"/>
    </source>
</evidence>
<name>U5QDZ4_GLOK1</name>
<dbReference type="RefSeq" id="WP_023172199.1">
    <property type="nucleotide sequence ID" value="NC_022600.1"/>
</dbReference>
<dbReference type="KEGG" id="glj:GKIL_0895"/>
<dbReference type="STRING" id="1183438.GKIL_0895"/>
<dbReference type="AlphaFoldDB" id="U5QDZ4"/>
<proteinExistence type="predicted"/>